<accession>A0A8J3ETT1</accession>
<evidence type="ECO:0000256" key="7">
    <source>
        <dbReference type="SAM" id="Phobius"/>
    </source>
</evidence>
<feature type="transmembrane region" description="Helical" evidence="7">
    <location>
        <begin position="6"/>
        <end position="28"/>
    </location>
</feature>
<dbReference type="AlphaFoldDB" id="A0A8J3ETT1"/>
<comment type="caution">
    <text evidence="8">The sequence shown here is derived from an EMBL/GenBank/DDBJ whole genome shotgun (WGS) entry which is preliminary data.</text>
</comment>
<dbReference type="PANTHER" id="PTHR40043:SF1">
    <property type="entry name" value="UPF0719 INNER MEMBRANE PROTEIN YJFL"/>
    <property type="match status" value="1"/>
</dbReference>
<evidence type="ECO:0000256" key="4">
    <source>
        <dbReference type="ARBA" id="ARBA00022692"/>
    </source>
</evidence>
<dbReference type="OrthoDB" id="1683095at2"/>
<protein>
    <recommendedName>
        <fullName evidence="10">DUF350 domain-containing protein</fullName>
    </recommendedName>
</protein>
<dbReference type="RefSeq" id="WP_158093320.1">
    <property type="nucleotide sequence ID" value="NZ_BMHB01000001.1"/>
</dbReference>
<dbReference type="InterPro" id="IPR007140">
    <property type="entry name" value="DUF350"/>
</dbReference>
<evidence type="ECO:0008006" key="10">
    <source>
        <dbReference type="Google" id="ProtNLM"/>
    </source>
</evidence>
<organism evidence="8 9">
    <name type="scientific">Gottfriedia solisilvae</name>
    <dbReference type="NCBI Taxonomy" id="1516104"/>
    <lineage>
        <taxon>Bacteria</taxon>
        <taxon>Bacillati</taxon>
        <taxon>Bacillota</taxon>
        <taxon>Bacilli</taxon>
        <taxon>Bacillales</taxon>
        <taxon>Bacillaceae</taxon>
        <taxon>Gottfriedia</taxon>
    </lineage>
</organism>
<sequence>MESIVSTLLYLGSGLLILFIGFLAFTFTTKMNEQKLILEDGNIAVALKLAGKLVGLAIVIMSAAKYSVDISDFIIWSFIGVIAQMITYWIAEFLLFPKISFAKKVEEGNIAVAILLFTLSVTVGLLISGSISY</sequence>
<comment type="subcellular location">
    <subcellularLocation>
        <location evidence="1">Cell membrane</location>
        <topology evidence="1">Multi-pass membrane protein</topology>
    </subcellularLocation>
</comment>
<reference evidence="9" key="1">
    <citation type="journal article" date="2019" name="Int. J. Syst. Evol. Microbiol.">
        <title>The Global Catalogue of Microorganisms (GCM) 10K type strain sequencing project: providing services to taxonomists for standard genome sequencing and annotation.</title>
        <authorList>
            <consortium name="The Broad Institute Genomics Platform"/>
            <consortium name="The Broad Institute Genome Sequencing Center for Infectious Disease"/>
            <person name="Wu L."/>
            <person name="Ma J."/>
        </authorList>
    </citation>
    <scope>NUCLEOTIDE SEQUENCE [LARGE SCALE GENOMIC DNA]</scope>
    <source>
        <strain evidence="9">CGMCC 1.14993</strain>
    </source>
</reference>
<name>A0A8J3ETT1_9BACI</name>
<feature type="transmembrane region" description="Helical" evidence="7">
    <location>
        <begin position="108"/>
        <end position="131"/>
    </location>
</feature>
<proteinExistence type="inferred from homology"/>
<evidence type="ECO:0000313" key="9">
    <source>
        <dbReference type="Proteomes" id="UP000626244"/>
    </source>
</evidence>
<dbReference type="Proteomes" id="UP000626244">
    <property type="component" value="Unassembled WGS sequence"/>
</dbReference>
<keyword evidence="5 7" id="KW-1133">Transmembrane helix</keyword>
<evidence type="ECO:0000256" key="3">
    <source>
        <dbReference type="ARBA" id="ARBA00022475"/>
    </source>
</evidence>
<gene>
    <name evidence="8" type="ORF">GCM10007380_02340</name>
</gene>
<dbReference type="EMBL" id="BMHB01000001">
    <property type="protein sequence ID" value="GGI10347.1"/>
    <property type="molecule type" value="Genomic_DNA"/>
</dbReference>
<feature type="transmembrane region" description="Helical" evidence="7">
    <location>
        <begin position="74"/>
        <end position="96"/>
    </location>
</feature>
<evidence type="ECO:0000256" key="1">
    <source>
        <dbReference type="ARBA" id="ARBA00004651"/>
    </source>
</evidence>
<evidence type="ECO:0000313" key="8">
    <source>
        <dbReference type="EMBL" id="GGI10347.1"/>
    </source>
</evidence>
<evidence type="ECO:0000256" key="2">
    <source>
        <dbReference type="ARBA" id="ARBA00005779"/>
    </source>
</evidence>
<dbReference type="PANTHER" id="PTHR40043">
    <property type="entry name" value="UPF0719 INNER MEMBRANE PROTEIN YJFL"/>
    <property type="match status" value="1"/>
</dbReference>
<keyword evidence="4 7" id="KW-0812">Transmembrane</keyword>
<feature type="transmembrane region" description="Helical" evidence="7">
    <location>
        <begin position="49"/>
        <end position="68"/>
    </location>
</feature>
<comment type="similarity">
    <text evidence="2">Belongs to the UPF0719 family.</text>
</comment>
<keyword evidence="9" id="KW-1185">Reference proteome</keyword>
<dbReference type="GO" id="GO:0005886">
    <property type="term" value="C:plasma membrane"/>
    <property type="evidence" value="ECO:0007669"/>
    <property type="project" value="UniProtKB-SubCell"/>
</dbReference>
<evidence type="ECO:0000256" key="6">
    <source>
        <dbReference type="ARBA" id="ARBA00023136"/>
    </source>
</evidence>
<keyword evidence="3" id="KW-1003">Cell membrane</keyword>
<evidence type="ECO:0000256" key="5">
    <source>
        <dbReference type="ARBA" id="ARBA00022989"/>
    </source>
</evidence>
<dbReference type="Pfam" id="PF03994">
    <property type="entry name" value="DUF350"/>
    <property type="match status" value="1"/>
</dbReference>
<keyword evidence="6 7" id="KW-0472">Membrane</keyword>